<dbReference type="Pfam" id="PF23238">
    <property type="entry name" value="DUF7068"/>
    <property type="match status" value="1"/>
</dbReference>
<organism evidence="3 4">
    <name type="scientific">Entomortierella parvispora</name>
    <dbReference type="NCBI Taxonomy" id="205924"/>
    <lineage>
        <taxon>Eukaryota</taxon>
        <taxon>Fungi</taxon>
        <taxon>Fungi incertae sedis</taxon>
        <taxon>Mucoromycota</taxon>
        <taxon>Mortierellomycotina</taxon>
        <taxon>Mortierellomycetes</taxon>
        <taxon>Mortierellales</taxon>
        <taxon>Mortierellaceae</taxon>
        <taxon>Entomortierella</taxon>
    </lineage>
</organism>
<protein>
    <recommendedName>
        <fullName evidence="2">NACHT domain-containing protein</fullName>
    </recommendedName>
</protein>
<dbReference type="InterPro" id="IPR055496">
    <property type="entry name" value="DUF7068"/>
</dbReference>
<dbReference type="OrthoDB" id="427518at2759"/>
<comment type="caution">
    <text evidence="3">The sequence shown here is derived from an EMBL/GenBank/DDBJ whole genome shotgun (WGS) entry which is preliminary data.</text>
</comment>
<dbReference type="InterPro" id="IPR004155">
    <property type="entry name" value="PBS_lyase_HEAT"/>
</dbReference>
<dbReference type="InterPro" id="IPR016024">
    <property type="entry name" value="ARM-type_fold"/>
</dbReference>
<dbReference type="PROSITE" id="PS50837">
    <property type="entry name" value="NACHT"/>
    <property type="match status" value="1"/>
</dbReference>
<dbReference type="SUPFAM" id="SSF52540">
    <property type="entry name" value="P-loop containing nucleoside triphosphate hydrolases"/>
    <property type="match status" value="1"/>
</dbReference>
<dbReference type="InterPro" id="IPR056251">
    <property type="entry name" value="Arm_rpt_dom"/>
</dbReference>
<dbReference type="Pfam" id="PF23948">
    <property type="entry name" value="ARM_5"/>
    <property type="match status" value="1"/>
</dbReference>
<dbReference type="SMART" id="SM00567">
    <property type="entry name" value="EZ_HEAT"/>
    <property type="match status" value="15"/>
</dbReference>
<dbReference type="InterPro" id="IPR003593">
    <property type="entry name" value="AAA+_ATPase"/>
</dbReference>
<name>A0A9P3H8H9_9FUNG</name>
<feature type="domain" description="NACHT" evidence="2">
    <location>
        <begin position="701"/>
        <end position="829"/>
    </location>
</feature>
<dbReference type="Gene3D" id="1.25.10.10">
    <property type="entry name" value="Leucine-rich Repeat Variant"/>
    <property type="match status" value="6"/>
</dbReference>
<dbReference type="PANTHER" id="PTHR12697">
    <property type="entry name" value="PBS LYASE HEAT-LIKE PROTEIN"/>
    <property type="match status" value="1"/>
</dbReference>
<evidence type="ECO:0000313" key="3">
    <source>
        <dbReference type="EMBL" id="GJJ71758.1"/>
    </source>
</evidence>
<accession>A0A9P3H8H9</accession>
<dbReference type="InterPro" id="IPR007111">
    <property type="entry name" value="NACHT_NTPase"/>
</dbReference>
<dbReference type="Pfam" id="PF13646">
    <property type="entry name" value="HEAT_2"/>
    <property type="match status" value="6"/>
</dbReference>
<dbReference type="InterPro" id="IPR027417">
    <property type="entry name" value="P-loop_NTPase"/>
</dbReference>
<dbReference type="SMART" id="SM00382">
    <property type="entry name" value="AAA"/>
    <property type="match status" value="1"/>
</dbReference>
<dbReference type="EMBL" id="BQFW01000006">
    <property type="protein sequence ID" value="GJJ71758.1"/>
    <property type="molecule type" value="Genomic_DNA"/>
</dbReference>
<evidence type="ECO:0000256" key="1">
    <source>
        <dbReference type="SAM" id="MobiDB-lite"/>
    </source>
</evidence>
<evidence type="ECO:0000259" key="2">
    <source>
        <dbReference type="PROSITE" id="PS50837"/>
    </source>
</evidence>
<feature type="region of interest" description="Disordered" evidence="1">
    <location>
        <begin position="539"/>
        <end position="558"/>
    </location>
</feature>
<keyword evidence="4" id="KW-1185">Reference proteome</keyword>
<dbReference type="GO" id="GO:0016491">
    <property type="term" value="F:oxidoreductase activity"/>
    <property type="evidence" value="ECO:0007669"/>
    <property type="project" value="TreeGrafter"/>
</dbReference>
<gene>
    <name evidence="3" type="ORF">EMPS_04115</name>
</gene>
<dbReference type="Proteomes" id="UP000827284">
    <property type="component" value="Unassembled WGS sequence"/>
</dbReference>
<reference evidence="3" key="2">
    <citation type="journal article" date="2022" name="Microbiol. Resour. Announc.">
        <title>Whole-Genome Sequence of Entomortierella parvispora E1425, a Mucoromycotan Fungus Associated with Burkholderiaceae-Related Endosymbiotic Bacteria.</title>
        <authorList>
            <person name="Herlambang A."/>
            <person name="Guo Y."/>
            <person name="Takashima Y."/>
            <person name="Narisawa K."/>
            <person name="Ohta H."/>
            <person name="Nishizawa T."/>
        </authorList>
    </citation>
    <scope>NUCLEOTIDE SEQUENCE</scope>
    <source>
        <strain evidence="3">E1425</strain>
    </source>
</reference>
<reference evidence="3" key="1">
    <citation type="submission" date="2021-11" db="EMBL/GenBank/DDBJ databases">
        <authorList>
            <person name="Herlambang A."/>
            <person name="Guo Y."/>
            <person name="Takashima Y."/>
            <person name="Nishizawa T."/>
        </authorList>
    </citation>
    <scope>NUCLEOTIDE SEQUENCE</scope>
    <source>
        <strain evidence="3">E1425</strain>
    </source>
</reference>
<sequence length="1995" mass="218789">MSFSAQDALKQARANIEAARTARDLRKTVIKHYRAAKSTLDKVDDTETDTATLREMISAFQDLDVMLDHLGDQDRAKKCKQRANALRQKIDERTRASRQLTPSPPLADISDSVASTSLPFFRKNVDPVPYICPLPSPDEPLQTTRQLAYCLALLQPSVQEGDLPSDALEWRHSALNSPDTKGHLETLSVQIIQSFAKDTMKDSAVIQEVVQLAPVLDSNHSRFLLKSLIDTINQSEILHLHSVEGLANVIQGAAPGSIDSSDLVVILRCLHKRLGIAHSTHHQHHLLIAVSRVLDAMVDAHIGEVDSINLHEPLTDLLRESESSQDPYLIFQDAYATQALLNVSDDENIWRTGLRQGWLVLKAGAGFARMPDPRKIKDVLQGLEILYEAREGGARIIREALEAIKNGETPTFTVKEGIKFKRAWYRAVRTAESYLDAGKLVEFKDLVVTAPCRHQLMFQWGICQLLGQFAVDTQWDSKTRQDALDFLGALYTDSTIWNRQKEADQVIFDMVTNVVPHNAAAKAILEDMTLQSPTLKPIAHLQSPPWKNTQSGDTAEGTRPNITLLKAAQDKDTRRKKQEIMPDLPVQPGIDDICSALRTYHAPDLVILRVSGQQLDLETCFVNLAIVEASTHREKEKEDLKEQAAAFLRIASSEEDKEQPDVFDRFPSFENVMHADTQSLIPLEELFNARTLRDGKEGIPKRILVQGRAGIGKTTLCKKLVHAHQNGLWKDMFDTVVWIPLRHLRGFKSSTLESLFREKVFIAQNLDQRQAALAKALAIRAEQDKVLFILDGLDEILTDVEGDESRTFRTFLRTLLSQQHVVITSRPSGVDNELLPSIDLELETIGFSQKNVKDFLTKVLEPEAARTVRNFIQQTPLIRGLVNIPVQLDVICFSWDSLPRGGTAITMTELYQLMVRKLWSKDALQLKKTAGGKMLTERQLGKSKPKEIATLMATELQHLGYLAFKGLTNNHQIEFNEDDLLCAFEDLQDETAETSCRLPSQLVDDMKRTSFLHTADADLDSGNGDSQQAWHFLHLTFQEYFAATWIARHFHFKQPTYGMMTTEQLVFFLHQHKYNPQYEIVWSMVAGLLESKPLHDFFEILQGEPRDLIGGRHQQILASCLNEARARLDPVVVADLDMELGDGLRFEMKADRYNSLRKSRLGSHISFPDSCLVETLSTVDSWKVALIQTLKDRSALSALAMQFLMTTLKDEDRFIRAITADALGKEYMLSESAILPLIAALKEDDWSIRSSAASALGRQSELSESAIDSLVAALKDENAVVRSSAASALGKQPLLPEPTLLSIVDAMKDDGGRARNSAASVLNSQSTLPGSVIKSLIATLKDKDEAVRCSAVWALGSQPTLPESAIQSLIVALMDENKDVRSSAASALGKQALLPESAIEPLIAALMDDNGKVRSSAASALEHQSMLPDSAIQSLIVSLEDEAIDVRSSAALALGKQAMLPGVAIQSLVVALVDGRARLRSSAASVLGNQSALPESVIQSLTAAFNDEDKGVVYSAVTALSKQSLPESAIQLLIAALKDDNWRVRTSAGSVLGKQPNLPDLAVQSLVDALKDKDDDVRSSAALALGGQSVLPESAISALIDALKDGDERVGSSAASALSNQSELPESAIYPLIVTLSDCNWGARRSAVSVLGKQSNLPESAFQALIATLKDEMKDVRLCAESVLVKQSTWTAATTQSLVTVLQDKNAAARSLAASILGKQSKLSESAIQSLIVALRDEDKSVRYSAASTIAGQTSLMESVIQPLIAVLEDSDWNVRSPITVLALDHQCRMLELSIQSLKASPKGVDENDQSSAASALERQSTLLGAAIQSFTDVLKDGNKNVRASAAVALGKQSTLPESAVQVLIASLADNEGKVRSSAAVALGNQSTVSRSAIQSLIAALKIKVAARHASEALQHQTQWLCLSLPDLTKEELVCVYENHLFPSSCGGVLSLQVRDDRLWFYTEQGVLNLKLASKGRGDPIASVFRAIQRKAGLL</sequence>
<dbReference type="PANTHER" id="PTHR12697:SF5">
    <property type="entry name" value="DEOXYHYPUSINE HYDROXYLASE"/>
    <property type="match status" value="1"/>
</dbReference>
<dbReference type="SUPFAM" id="SSF48371">
    <property type="entry name" value="ARM repeat"/>
    <property type="match status" value="1"/>
</dbReference>
<evidence type="ECO:0000313" key="4">
    <source>
        <dbReference type="Proteomes" id="UP000827284"/>
    </source>
</evidence>
<dbReference type="InterPro" id="IPR011989">
    <property type="entry name" value="ARM-like"/>
</dbReference>
<dbReference type="Pfam" id="PF05729">
    <property type="entry name" value="NACHT"/>
    <property type="match status" value="1"/>
</dbReference>
<dbReference type="Gene3D" id="3.40.50.300">
    <property type="entry name" value="P-loop containing nucleotide triphosphate hydrolases"/>
    <property type="match status" value="1"/>
</dbReference>
<proteinExistence type="predicted"/>